<gene>
    <name evidence="1" type="ORF">SAMN05660690_1771</name>
</gene>
<dbReference type="AlphaFoldDB" id="A0A1G6MBX2"/>
<keyword evidence="2" id="KW-1185">Reference proteome</keyword>
<dbReference type="OrthoDB" id="4828421at2"/>
<protein>
    <submittedName>
        <fullName evidence="1">Uncharacterized protein</fullName>
    </submittedName>
</protein>
<organism evidence="1 2">
    <name type="scientific">Geodermatophilus telluris</name>
    <dbReference type="NCBI Taxonomy" id="1190417"/>
    <lineage>
        <taxon>Bacteria</taxon>
        <taxon>Bacillati</taxon>
        <taxon>Actinomycetota</taxon>
        <taxon>Actinomycetes</taxon>
        <taxon>Geodermatophilales</taxon>
        <taxon>Geodermatophilaceae</taxon>
        <taxon>Geodermatophilus</taxon>
    </lineage>
</organism>
<accession>A0A1G6MBX2</accession>
<evidence type="ECO:0000313" key="2">
    <source>
        <dbReference type="Proteomes" id="UP000199416"/>
    </source>
</evidence>
<sequence>MTTNPAGPAADSPRYEIRLRGRLDPRWATWFDGMTLTTADDGTTALRGPVTDQAALHGLLQKVRDLGVPLLSVTPLDAEHPRTATT</sequence>
<proteinExistence type="predicted"/>
<name>A0A1G6MBX2_9ACTN</name>
<dbReference type="STRING" id="1190417.SAMN05660690_1771"/>
<dbReference type="Proteomes" id="UP000199416">
    <property type="component" value="Unassembled WGS sequence"/>
</dbReference>
<reference evidence="2" key="1">
    <citation type="submission" date="2016-10" db="EMBL/GenBank/DDBJ databases">
        <authorList>
            <person name="Varghese N."/>
            <person name="Submissions S."/>
        </authorList>
    </citation>
    <scope>NUCLEOTIDE SEQUENCE [LARGE SCALE GENOMIC DNA]</scope>
    <source>
        <strain evidence="2">DSM 45421</strain>
    </source>
</reference>
<dbReference type="EMBL" id="FMZF01000002">
    <property type="protein sequence ID" value="SDC52764.1"/>
    <property type="molecule type" value="Genomic_DNA"/>
</dbReference>
<evidence type="ECO:0000313" key="1">
    <source>
        <dbReference type="EMBL" id="SDC52764.1"/>
    </source>
</evidence>
<dbReference type="RefSeq" id="WP_091365174.1">
    <property type="nucleotide sequence ID" value="NZ_FMZF01000002.1"/>
</dbReference>